<dbReference type="AlphaFoldDB" id="A0A1I5BWA1"/>
<sequence>MFKLAEKLINSYANLYRYKSKKRPVMDHNVINKYALTFENKTMSWEGFRGKKNSKIIDTNHYCLTCFLICWDSVSQINDSLLPDINAALADPTLEIESDTTTVDIIMCNHLVDFYDRQGYVSSIPLNDFKEIVTLWRGFLTTRPLNGAKIYFTFFGFSF</sequence>
<evidence type="ECO:0000313" key="2">
    <source>
        <dbReference type="Proteomes" id="UP000198769"/>
    </source>
</evidence>
<dbReference type="EMBL" id="FOVD01000008">
    <property type="protein sequence ID" value="SFN78601.1"/>
    <property type="molecule type" value="Genomic_DNA"/>
</dbReference>
<name>A0A1I5BWA1_CHROL</name>
<accession>A0A1I5BWA1</accession>
<dbReference type="Proteomes" id="UP000198769">
    <property type="component" value="Unassembled WGS sequence"/>
</dbReference>
<reference evidence="2" key="1">
    <citation type="submission" date="2016-10" db="EMBL/GenBank/DDBJ databases">
        <authorList>
            <person name="Varghese N."/>
            <person name="Submissions S."/>
        </authorList>
    </citation>
    <scope>NUCLEOTIDE SEQUENCE [LARGE SCALE GENOMIC DNA]</scope>
    <source>
        <strain evidence="2">DSM 25575</strain>
    </source>
</reference>
<gene>
    <name evidence="1" type="ORF">SAMN05421594_4208</name>
</gene>
<proteinExistence type="predicted"/>
<organism evidence="1 2">
    <name type="scientific">Chryseobacterium oleae</name>
    <dbReference type="NCBI Taxonomy" id="491207"/>
    <lineage>
        <taxon>Bacteria</taxon>
        <taxon>Pseudomonadati</taxon>
        <taxon>Bacteroidota</taxon>
        <taxon>Flavobacteriia</taxon>
        <taxon>Flavobacteriales</taxon>
        <taxon>Weeksellaceae</taxon>
        <taxon>Chryseobacterium group</taxon>
        <taxon>Chryseobacterium</taxon>
    </lineage>
</organism>
<keyword evidence="2" id="KW-1185">Reference proteome</keyword>
<evidence type="ECO:0000313" key="1">
    <source>
        <dbReference type="EMBL" id="SFN78601.1"/>
    </source>
</evidence>
<protein>
    <submittedName>
        <fullName evidence="1">Uncharacterized protein</fullName>
    </submittedName>
</protein>